<name>A0ABP8YP38_9MICO</name>
<keyword evidence="1" id="KW-0472">Membrane</keyword>
<dbReference type="RefSeq" id="WP_172153150.1">
    <property type="nucleotide sequence ID" value="NZ_BAABID010000017.1"/>
</dbReference>
<organism evidence="2 3">
    <name type="scientific">Isoptericola chiayiensis</name>
    <dbReference type="NCBI Taxonomy" id="579446"/>
    <lineage>
        <taxon>Bacteria</taxon>
        <taxon>Bacillati</taxon>
        <taxon>Actinomycetota</taxon>
        <taxon>Actinomycetes</taxon>
        <taxon>Micrococcales</taxon>
        <taxon>Promicromonosporaceae</taxon>
        <taxon>Isoptericola</taxon>
    </lineage>
</organism>
<accession>A0ABP8YP38</accession>
<gene>
    <name evidence="2" type="ORF">GCM10023216_29260</name>
</gene>
<keyword evidence="3" id="KW-1185">Reference proteome</keyword>
<protein>
    <submittedName>
        <fullName evidence="2">Uncharacterized protein</fullName>
    </submittedName>
</protein>
<feature type="transmembrane region" description="Helical" evidence="1">
    <location>
        <begin position="20"/>
        <end position="43"/>
    </location>
</feature>
<evidence type="ECO:0000256" key="1">
    <source>
        <dbReference type="SAM" id="Phobius"/>
    </source>
</evidence>
<proteinExistence type="predicted"/>
<evidence type="ECO:0000313" key="2">
    <source>
        <dbReference type="EMBL" id="GAA4734730.1"/>
    </source>
</evidence>
<keyword evidence="1" id="KW-1133">Transmembrane helix</keyword>
<dbReference type="Proteomes" id="UP001500956">
    <property type="component" value="Unassembled WGS sequence"/>
</dbReference>
<reference evidence="3" key="1">
    <citation type="journal article" date="2019" name="Int. J. Syst. Evol. Microbiol.">
        <title>The Global Catalogue of Microorganisms (GCM) 10K type strain sequencing project: providing services to taxonomists for standard genome sequencing and annotation.</title>
        <authorList>
            <consortium name="The Broad Institute Genomics Platform"/>
            <consortium name="The Broad Institute Genome Sequencing Center for Infectious Disease"/>
            <person name="Wu L."/>
            <person name="Ma J."/>
        </authorList>
    </citation>
    <scope>NUCLEOTIDE SEQUENCE [LARGE SCALE GENOMIC DNA]</scope>
    <source>
        <strain evidence="3">JCM 18063</strain>
    </source>
</reference>
<evidence type="ECO:0000313" key="3">
    <source>
        <dbReference type="Proteomes" id="UP001500956"/>
    </source>
</evidence>
<comment type="caution">
    <text evidence="2">The sequence shown here is derived from an EMBL/GenBank/DDBJ whole genome shotgun (WGS) entry which is preliminary data.</text>
</comment>
<sequence>MLHTVVLAAEEAAEHSGYAISPIALGVLAFGGFVAALLATYAFRNAGNKH</sequence>
<dbReference type="EMBL" id="BAABID010000017">
    <property type="protein sequence ID" value="GAA4734730.1"/>
    <property type="molecule type" value="Genomic_DNA"/>
</dbReference>
<keyword evidence="1" id="KW-0812">Transmembrane</keyword>